<feature type="domain" description="Helicase C-terminal" evidence="8">
    <location>
        <begin position="277"/>
        <end position="447"/>
    </location>
</feature>
<dbReference type="STRING" id="318479.A0A0N4U4Y1"/>
<dbReference type="GO" id="GO:0005524">
    <property type="term" value="F:ATP binding"/>
    <property type="evidence" value="ECO:0007669"/>
    <property type="project" value="UniProtKB-KW"/>
</dbReference>
<reference evidence="13" key="1">
    <citation type="submission" date="2016-04" db="UniProtKB">
        <authorList>
            <consortium name="WormBaseParasite"/>
        </authorList>
    </citation>
    <scope>IDENTIFICATION</scope>
</reference>
<dbReference type="CDD" id="cd00268">
    <property type="entry name" value="DEADc"/>
    <property type="match status" value="1"/>
</dbReference>
<dbReference type="GO" id="GO:0005829">
    <property type="term" value="C:cytosol"/>
    <property type="evidence" value="ECO:0007669"/>
    <property type="project" value="TreeGrafter"/>
</dbReference>
<feature type="domain" description="DEAD-box RNA helicase Q" evidence="9">
    <location>
        <begin position="85"/>
        <end position="113"/>
    </location>
</feature>
<reference evidence="10 12" key="2">
    <citation type="submission" date="2018-11" db="EMBL/GenBank/DDBJ databases">
        <authorList>
            <consortium name="Pathogen Informatics"/>
        </authorList>
    </citation>
    <scope>NUCLEOTIDE SEQUENCE [LARGE SCALE GENOMIC DNA]</scope>
</reference>
<evidence type="ECO:0000256" key="5">
    <source>
        <dbReference type="ARBA" id="ARBA00022840"/>
    </source>
</evidence>
<dbReference type="InterPro" id="IPR001650">
    <property type="entry name" value="Helicase_C-like"/>
</dbReference>
<dbReference type="Proteomes" id="UP000274756">
    <property type="component" value="Unassembled WGS sequence"/>
</dbReference>
<dbReference type="InterPro" id="IPR014001">
    <property type="entry name" value="Helicase_ATP-bd"/>
</dbReference>
<keyword evidence="5" id="KW-0067">ATP-binding</keyword>
<dbReference type="InterPro" id="IPR014014">
    <property type="entry name" value="RNA_helicase_DEAD_Q_motif"/>
</dbReference>
<dbReference type="AlphaFoldDB" id="A0A0N4U4Y1"/>
<dbReference type="Pfam" id="PF00270">
    <property type="entry name" value="DEAD"/>
    <property type="match status" value="1"/>
</dbReference>
<dbReference type="Proteomes" id="UP000038040">
    <property type="component" value="Unplaced"/>
</dbReference>
<dbReference type="EMBL" id="UYYG01001155">
    <property type="protein sequence ID" value="VDN56262.1"/>
    <property type="molecule type" value="Genomic_DNA"/>
</dbReference>
<dbReference type="InterPro" id="IPR050079">
    <property type="entry name" value="DEAD_box_RNA_helicase"/>
</dbReference>
<evidence type="ECO:0000259" key="9">
    <source>
        <dbReference type="PROSITE" id="PS51195"/>
    </source>
</evidence>
<dbReference type="GO" id="GO:0003676">
    <property type="term" value="F:nucleic acid binding"/>
    <property type="evidence" value="ECO:0007669"/>
    <property type="project" value="InterPro"/>
</dbReference>
<evidence type="ECO:0000256" key="6">
    <source>
        <dbReference type="PROSITE-ProRule" id="PRU00552"/>
    </source>
</evidence>
<dbReference type="SMART" id="SM00487">
    <property type="entry name" value="DEXDc"/>
    <property type="match status" value="1"/>
</dbReference>
<dbReference type="InterPro" id="IPR044742">
    <property type="entry name" value="DEAD/DEAH_RhlB"/>
</dbReference>
<dbReference type="EC" id="3.6.4.13" evidence="1"/>
<dbReference type="InterPro" id="IPR027417">
    <property type="entry name" value="P-loop_NTPase"/>
</dbReference>
<dbReference type="GO" id="GO:0003724">
    <property type="term" value="F:RNA helicase activity"/>
    <property type="evidence" value="ECO:0007669"/>
    <property type="project" value="UniProtKB-EC"/>
</dbReference>
<keyword evidence="12" id="KW-1185">Reference proteome</keyword>
<dbReference type="CDD" id="cd18787">
    <property type="entry name" value="SF2_C_DEAD"/>
    <property type="match status" value="1"/>
</dbReference>
<dbReference type="Pfam" id="PF00271">
    <property type="entry name" value="Helicase_C"/>
    <property type="match status" value="1"/>
</dbReference>
<feature type="domain" description="Helicase ATP-binding" evidence="7">
    <location>
        <begin position="116"/>
        <end position="297"/>
    </location>
</feature>
<evidence type="ECO:0000313" key="11">
    <source>
        <dbReference type="Proteomes" id="UP000038040"/>
    </source>
</evidence>
<proteinExistence type="predicted"/>
<evidence type="ECO:0000256" key="2">
    <source>
        <dbReference type="ARBA" id="ARBA00022741"/>
    </source>
</evidence>
<dbReference type="GO" id="GO:0016787">
    <property type="term" value="F:hydrolase activity"/>
    <property type="evidence" value="ECO:0007669"/>
    <property type="project" value="UniProtKB-KW"/>
</dbReference>
<keyword evidence="2" id="KW-0547">Nucleotide-binding</keyword>
<evidence type="ECO:0000259" key="8">
    <source>
        <dbReference type="PROSITE" id="PS51194"/>
    </source>
</evidence>
<keyword evidence="4" id="KW-0347">Helicase</keyword>
<dbReference type="SUPFAM" id="SSF52540">
    <property type="entry name" value="P-loop containing nucleoside triphosphate hydrolases"/>
    <property type="match status" value="1"/>
</dbReference>
<dbReference type="OrthoDB" id="5871318at2759"/>
<keyword evidence="3" id="KW-0378">Hydrolase</keyword>
<evidence type="ECO:0000256" key="3">
    <source>
        <dbReference type="ARBA" id="ARBA00022801"/>
    </source>
</evidence>
<dbReference type="PANTHER" id="PTHR47959:SF13">
    <property type="entry name" value="ATP-DEPENDENT RNA HELICASE RHLE"/>
    <property type="match status" value="1"/>
</dbReference>
<dbReference type="Gene3D" id="3.40.50.300">
    <property type="entry name" value="P-loop containing nucleotide triphosphate hydrolases"/>
    <property type="match status" value="2"/>
</dbReference>
<feature type="short sequence motif" description="Q motif" evidence="6">
    <location>
        <begin position="85"/>
        <end position="113"/>
    </location>
</feature>
<dbReference type="PROSITE" id="PS51192">
    <property type="entry name" value="HELICASE_ATP_BIND_1"/>
    <property type="match status" value="1"/>
</dbReference>
<name>A0A0N4U4Y1_DRAME</name>
<sequence length="459" mass="52359">MAEACDLYDEEEWKEDFTFDMREVAQASSSLITERFGEFKGRYTVEMRPKFSENLQVNQGSLIDVLFEEKIQFIGDFDENRYIPQSFEEMNLMPALMENISKKGYIKPLPVQKAAYSAIKAGFNVVGHAQTGAGKTAAYLIPIVDWILRMKMNKAISRNRFPYCIIISPTKELAEQIYNSALEFVHETNCAVIVSFGEIRRSKSIDELSKGCDIFISTVGRLCDFIQQSVFDLRSLQFIIYDEADKVLDPSFFDALKEKFFPYIQNNESVQKLLFSATDHSLDFLKNEFLGSNIVEIIVGRLNTVSYDNGTPPKTIIFVNTRRKSTVIACYISLKGFLAYPTHGCLTSYLRREAIKAFESDECNILVSTDLLGRGIDLKNVTHIINYDLPNEWSSYVHRVGRTGRLGNEGRATSFFCYPDDVPMASLLAEWLKTNNQTVPEFIRQCITIEDDSDDEKNV</sequence>
<evidence type="ECO:0000259" key="7">
    <source>
        <dbReference type="PROSITE" id="PS51192"/>
    </source>
</evidence>
<dbReference type="InterPro" id="IPR011545">
    <property type="entry name" value="DEAD/DEAH_box_helicase_dom"/>
</dbReference>
<evidence type="ECO:0000256" key="1">
    <source>
        <dbReference type="ARBA" id="ARBA00012552"/>
    </source>
</evidence>
<evidence type="ECO:0000313" key="12">
    <source>
        <dbReference type="Proteomes" id="UP000274756"/>
    </source>
</evidence>
<organism evidence="11 13">
    <name type="scientific">Dracunculus medinensis</name>
    <name type="common">Guinea worm</name>
    <dbReference type="NCBI Taxonomy" id="318479"/>
    <lineage>
        <taxon>Eukaryota</taxon>
        <taxon>Metazoa</taxon>
        <taxon>Ecdysozoa</taxon>
        <taxon>Nematoda</taxon>
        <taxon>Chromadorea</taxon>
        <taxon>Rhabditida</taxon>
        <taxon>Spirurina</taxon>
        <taxon>Dracunculoidea</taxon>
        <taxon>Dracunculidae</taxon>
        <taxon>Dracunculus</taxon>
    </lineage>
</organism>
<dbReference type="SMART" id="SM00490">
    <property type="entry name" value="HELICc"/>
    <property type="match status" value="1"/>
</dbReference>
<dbReference type="PROSITE" id="PS51195">
    <property type="entry name" value="Q_MOTIF"/>
    <property type="match status" value="1"/>
</dbReference>
<evidence type="ECO:0000256" key="4">
    <source>
        <dbReference type="ARBA" id="ARBA00022806"/>
    </source>
</evidence>
<evidence type="ECO:0000313" key="10">
    <source>
        <dbReference type="EMBL" id="VDN56262.1"/>
    </source>
</evidence>
<protein>
    <recommendedName>
        <fullName evidence="1">RNA helicase</fullName>
        <ecNumber evidence="1">3.6.4.13</ecNumber>
    </recommendedName>
</protein>
<gene>
    <name evidence="10" type="ORF">DME_LOCUS6235</name>
</gene>
<accession>A0A0N4U4Y1</accession>
<evidence type="ECO:0000313" key="13">
    <source>
        <dbReference type="WBParaSite" id="DME_0000187501-mRNA-1"/>
    </source>
</evidence>
<dbReference type="PROSITE" id="PS51194">
    <property type="entry name" value="HELICASE_CTER"/>
    <property type="match status" value="1"/>
</dbReference>
<dbReference type="PANTHER" id="PTHR47959">
    <property type="entry name" value="ATP-DEPENDENT RNA HELICASE RHLE-RELATED"/>
    <property type="match status" value="1"/>
</dbReference>
<dbReference type="WBParaSite" id="DME_0000187501-mRNA-1">
    <property type="protein sequence ID" value="DME_0000187501-mRNA-1"/>
    <property type="gene ID" value="DME_0000187501"/>
</dbReference>